<dbReference type="EMBL" id="PDLM01000010">
    <property type="protein sequence ID" value="RDW68092.1"/>
    <property type="molecule type" value="Genomic_DNA"/>
</dbReference>
<proteinExistence type="predicted"/>
<name>A0A3D8R218_9HELO</name>
<evidence type="ECO:0000256" key="1">
    <source>
        <dbReference type="SAM" id="MobiDB-lite"/>
    </source>
</evidence>
<accession>A0A3D8R218</accession>
<protein>
    <submittedName>
        <fullName evidence="2">Uncharacterized protein</fullName>
    </submittedName>
</protein>
<dbReference type="AlphaFoldDB" id="A0A3D8R218"/>
<evidence type="ECO:0000313" key="2">
    <source>
        <dbReference type="EMBL" id="RDW68092.1"/>
    </source>
</evidence>
<reference evidence="2 3" key="1">
    <citation type="journal article" date="2018" name="IMA Fungus">
        <title>IMA Genome-F 9: Draft genome sequence of Annulohypoxylon stygium, Aspergillus mulundensis, Berkeleyomyces basicola (syn. Thielaviopsis basicola), Ceratocystis smalleyi, two Cercospora beticola strains, Coleophoma cylindrospora, Fusarium fracticaudum, Phialophora cf. hyalina, and Morchella septimelata.</title>
        <authorList>
            <person name="Wingfield B.D."/>
            <person name="Bills G.F."/>
            <person name="Dong Y."/>
            <person name="Huang W."/>
            <person name="Nel W.J."/>
            <person name="Swalarsk-Parry B.S."/>
            <person name="Vaghefi N."/>
            <person name="Wilken P.M."/>
            <person name="An Z."/>
            <person name="de Beer Z.W."/>
            <person name="De Vos L."/>
            <person name="Chen L."/>
            <person name="Duong T.A."/>
            <person name="Gao Y."/>
            <person name="Hammerbacher A."/>
            <person name="Kikkert J.R."/>
            <person name="Li Y."/>
            <person name="Li H."/>
            <person name="Li K."/>
            <person name="Li Q."/>
            <person name="Liu X."/>
            <person name="Ma X."/>
            <person name="Naidoo K."/>
            <person name="Pethybridge S.J."/>
            <person name="Sun J."/>
            <person name="Steenkamp E.T."/>
            <person name="van der Nest M.A."/>
            <person name="van Wyk S."/>
            <person name="Wingfield M.J."/>
            <person name="Xiong C."/>
            <person name="Yue Q."/>
            <person name="Zhang X."/>
        </authorList>
    </citation>
    <scope>NUCLEOTIDE SEQUENCE [LARGE SCALE GENOMIC DNA]</scope>
    <source>
        <strain evidence="2 3">BP6252</strain>
    </source>
</reference>
<gene>
    <name evidence="2" type="ORF">BP6252_09488</name>
</gene>
<evidence type="ECO:0000313" key="3">
    <source>
        <dbReference type="Proteomes" id="UP000256645"/>
    </source>
</evidence>
<organism evidence="2 3">
    <name type="scientific">Coleophoma cylindrospora</name>
    <dbReference type="NCBI Taxonomy" id="1849047"/>
    <lineage>
        <taxon>Eukaryota</taxon>
        <taxon>Fungi</taxon>
        <taxon>Dikarya</taxon>
        <taxon>Ascomycota</taxon>
        <taxon>Pezizomycotina</taxon>
        <taxon>Leotiomycetes</taxon>
        <taxon>Helotiales</taxon>
        <taxon>Dermateaceae</taxon>
        <taxon>Coleophoma</taxon>
    </lineage>
</organism>
<sequence length="140" mass="15534">MRDTRNSPHAATSSPRRARLQANKVYHIGSACSAMATRNSQATTLDGPRAINKPPRAKAKGEIKGFHASKRSWYCPKRQDQRRGAVRTCVAHTKRPSLASSLVAEIKPGRRAGPTRETRNSKMHKTDKRCAAEGQENQEM</sequence>
<dbReference type="OrthoDB" id="10472486at2759"/>
<keyword evidence="3" id="KW-1185">Reference proteome</keyword>
<comment type="caution">
    <text evidence="2">The sequence shown here is derived from an EMBL/GenBank/DDBJ whole genome shotgun (WGS) entry which is preliminary data.</text>
</comment>
<feature type="region of interest" description="Disordered" evidence="1">
    <location>
        <begin position="100"/>
        <end position="140"/>
    </location>
</feature>
<feature type="region of interest" description="Disordered" evidence="1">
    <location>
        <begin position="1"/>
        <end position="20"/>
    </location>
</feature>
<feature type="region of interest" description="Disordered" evidence="1">
    <location>
        <begin position="38"/>
        <end position="63"/>
    </location>
</feature>
<dbReference type="Proteomes" id="UP000256645">
    <property type="component" value="Unassembled WGS sequence"/>
</dbReference>